<evidence type="ECO:0000256" key="8">
    <source>
        <dbReference type="ARBA" id="ARBA00022840"/>
    </source>
</evidence>
<comment type="similarity">
    <text evidence="2">Belongs to the ABC transporter superfamily. ABCC family. Conjugate transporter (TC 3.A.1.208) subfamily.</text>
</comment>
<evidence type="ECO:0000256" key="9">
    <source>
        <dbReference type="ARBA" id="ARBA00022989"/>
    </source>
</evidence>
<feature type="transmembrane region" description="Helical" evidence="13">
    <location>
        <begin position="537"/>
        <end position="558"/>
    </location>
</feature>
<evidence type="ECO:0000256" key="1">
    <source>
        <dbReference type="ARBA" id="ARBA00004128"/>
    </source>
</evidence>
<dbReference type="SUPFAM" id="SSF52540">
    <property type="entry name" value="P-loop containing nucleoside triphosphate hydrolases"/>
    <property type="match status" value="2"/>
</dbReference>
<protein>
    <recommendedName>
        <fullName evidence="11">ABC-type glutathione-S-conjugate transporter</fullName>
        <ecNumber evidence="11">7.6.2.3</ecNumber>
    </recommendedName>
</protein>
<feature type="transmembrane region" description="Helical" evidence="13">
    <location>
        <begin position="797"/>
        <end position="819"/>
    </location>
</feature>
<accession>A0A814S2Y6</accession>
<evidence type="ECO:0000256" key="4">
    <source>
        <dbReference type="ARBA" id="ARBA00022554"/>
    </source>
</evidence>
<feature type="non-terminal residue" evidence="16">
    <location>
        <position position="1"/>
    </location>
</feature>
<feature type="transmembrane region" description="Helical" evidence="13">
    <location>
        <begin position="1936"/>
        <end position="1958"/>
    </location>
</feature>
<feature type="transmembrane region" description="Helical" evidence="13">
    <location>
        <begin position="689"/>
        <end position="714"/>
    </location>
</feature>
<dbReference type="InterPro" id="IPR003439">
    <property type="entry name" value="ABC_transporter-like_ATP-bd"/>
</dbReference>
<keyword evidence="6" id="KW-0677">Repeat</keyword>
<evidence type="ECO:0000313" key="17">
    <source>
        <dbReference type="Proteomes" id="UP000663845"/>
    </source>
</evidence>
<dbReference type="CDD" id="cd18595">
    <property type="entry name" value="ABC_6TM_MRP1_2_3_6_D1_like"/>
    <property type="match status" value="2"/>
</dbReference>
<dbReference type="Pfam" id="PF24357">
    <property type="entry name" value="TMD0_ABC"/>
    <property type="match status" value="2"/>
</dbReference>
<feature type="domain" description="ABC transporter" evidence="14">
    <location>
        <begin position="1005"/>
        <end position="1234"/>
    </location>
</feature>
<evidence type="ECO:0000259" key="15">
    <source>
        <dbReference type="PROSITE" id="PS50929"/>
    </source>
</evidence>
<evidence type="ECO:0000256" key="13">
    <source>
        <dbReference type="SAM" id="Phobius"/>
    </source>
</evidence>
<dbReference type="PROSITE" id="PS00211">
    <property type="entry name" value="ABC_TRANSPORTER_1"/>
    <property type="match status" value="2"/>
</dbReference>
<dbReference type="SUPFAM" id="SSF90123">
    <property type="entry name" value="ABC transporter transmembrane region"/>
    <property type="match status" value="4"/>
</dbReference>
<feature type="transmembrane region" description="Helical" evidence="13">
    <location>
        <begin position="484"/>
        <end position="501"/>
    </location>
</feature>
<gene>
    <name evidence="16" type="ORF">JYZ213_LOCUS23545</name>
</gene>
<feature type="transmembrane region" description="Helical" evidence="13">
    <location>
        <begin position="414"/>
        <end position="435"/>
    </location>
</feature>
<feature type="transmembrane region" description="Helical" evidence="13">
    <location>
        <begin position="720"/>
        <end position="745"/>
    </location>
</feature>
<dbReference type="GO" id="GO:0015431">
    <property type="term" value="F:ABC-type glutathione S-conjugate transporter activity"/>
    <property type="evidence" value="ECO:0007669"/>
    <property type="project" value="UniProtKB-EC"/>
</dbReference>
<dbReference type="PROSITE" id="PS50929">
    <property type="entry name" value="ABC_TM1F"/>
    <property type="match status" value="4"/>
</dbReference>
<proteinExistence type="inferred from homology"/>
<feature type="domain" description="ABC transmembrane type-1" evidence="15">
    <location>
        <begin position="1825"/>
        <end position="2107"/>
    </location>
</feature>
<feature type="transmembrane region" description="Helical" evidence="13">
    <location>
        <begin position="825"/>
        <end position="843"/>
    </location>
</feature>
<feature type="transmembrane region" description="Helical" evidence="13">
    <location>
        <begin position="63"/>
        <end position="88"/>
    </location>
</feature>
<dbReference type="PANTHER" id="PTHR24223">
    <property type="entry name" value="ATP-BINDING CASSETTE SUB-FAMILY C"/>
    <property type="match status" value="1"/>
</dbReference>
<dbReference type="InterPro" id="IPR050173">
    <property type="entry name" value="ABC_transporter_C-like"/>
</dbReference>
<comment type="subcellular location">
    <subcellularLocation>
        <location evidence="1">Vacuole membrane</location>
        <topology evidence="1">Multi-pass membrane protein</topology>
    </subcellularLocation>
</comment>
<feature type="transmembrane region" description="Helical" evidence="13">
    <location>
        <begin position="447"/>
        <end position="472"/>
    </location>
</feature>
<evidence type="ECO:0000256" key="12">
    <source>
        <dbReference type="ARBA" id="ARBA00047523"/>
    </source>
</evidence>
<evidence type="ECO:0000256" key="3">
    <source>
        <dbReference type="ARBA" id="ARBA00022448"/>
    </source>
</evidence>
<feature type="transmembrane region" description="Helical" evidence="13">
    <location>
        <begin position="1412"/>
        <end position="1438"/>
    </location>
</feature>
<dbReference type="Gene3D" id="3.40.50.300">
    <property type="entry name" value="P-loop containing nucleotide triphosphate hydrolases"/>
    <property type="match status" value="2"/>
</dbReference>
<dbReference type="EC" id="7.6.2.3" evidence="11"/>
<feature type="transmembrane region" description="Helical" evidence="13">
    <location>
        <begin position="904"/>
        <end position="930"/>
    </location>
</feature>
<dbReference type="InterPro" id="IPR017871">
    <property type="entry name" value="ABC_transporter-like_CS"/>
</dbReference>
<dbReference type="FunFam" id="1.20.1560.10:FF:000001">
    <property type="entry name" value="ATP-binding cassette subfamily C member 1"/>
    <property type="match status" value="1"/>
</dbReference>
<evidence type="ECO:0000256" key="11">
    <source>
        <dbReference type="ARBA" id="ARBA00024220"/>
    </source>
</evidence>
<dbReference type="Proteomes" id="UP000663845">
    <property type="component" value="Unassembled WGS sequence"/>
</dbReference>
<feature type="transmembrane region" description="Helical" evidence="13">
    <location>
        <begin position="1964"/>
        <end position="1985"/>
    </location>
</feature>
<feature type="transmembrane region" description="Helical" evidence="13">
    <location>
        <begin position="2056"/>
        <end position="2074"/>
    </location>
</feature>
<dbReference type="EMBL" id="CAJNOG010000279">
    <property type="protein sequence ID" value="CAF1140813.1"/>
    <property type="molecule type" value="Genomic_DNA"/>
</dbReference>
<dbReference type="PROSITE" id="PS50893">
    <property type="entry name" value="ABC_TRANSPORTER_2"/>
    <property type="match status" value="2"/>
</dbReference>
<feature type="transmembrane region" description="Helical" evidence="13">
    <location>
        <begin position="2080"/>
        <end position="2099"/>
    </location>
</feature>
<dbReference type="InterPro" id="IPR003593">
    <property type="entry name" value="AAA+_ATPase"/>
</dbReference>
<feature type="transmembrane region" description="Helical" evidence="13">
    <location>
        <begin position="100"/>
        <end position="118"/>
    </location>
</feature>
<sequence>MNHFCTTSFWNENITNSSYPYLTECFRNTVLQWIPMGIFWLILPLWLYALVKQQIKSQVIQVSTLFITKMILTTLFILIQILRIIHYVFLSMNKEGHANWFTPVLYIITAMTIIWLINYERLKSVFASGLLFIFWLLVSLAAIPDIIHYSVTISLWIVFISIWLHFLFAFGLFITNCFAEKYINSDVVPELYVSFPSRIFFGWVTPLILRGYKKPLTEKDCWKLSKSEQTVTVVQQVQSFMKDTKISYDDKLSNDENRNLLTNMPIVDIKKSSSKQKKSAIFWHALFRTYRDKLIAGGLIRLAHDLTQLSGPIILKLVLNYFADSTKPIWLGVFYAILLSTCIFCQIVLLRSYFQCQFLVGLRFRSAITGLIYRKSLKLSNSSKQETTTGEIKVDENVTNSSYPYLTECFRNTVLQWVPMSIFWLILPLWLYALVKQQIKSQVIQVSILFITKMILTTLFILIQIVRIIHYVFLSTNKEGHANWFTPVLYIITAMTIVWLINYDRLKSVFSSGLLFIFWLLVSLAAIPDIIHYSVTISLWIVFISVWLHFLFAFGLFITNCFAEKYITSDVTFDERPIVPEFYISFPSRMLFEWVTPLILRGYKKPLTEKDCWQLSKSEQTVTVVHQVQNFMKDTKTSYEDKLSNDENRNLLTNMPIVDIKKSSSKQKKSAIFWHALFRTYRDKLIAGGLLRLAFDLAQLSGPMILKLVLNFFADSTKPIWLGIFYAILLSTCIFCQTVLCRSFFQCQYLVGLRFRSAITGLVYRKSLKLSNSSKQETTTGELVNLMAIDASRFGEITTLIHFLWSGPLLIIITLVLLYRQMQWSIIPGVVLLFIMIPINLILQRMQKKLTYKQMIVKDQRIETMNEILNGIKVIKLYAWETVFIHSITRIRDEELGYIRQKTIIIAIANFIWTFTPILVGIATFATYILSSNENVLTADKAFVSLTLFSLLCSPLDLFSDVITSVLDARVSNKRIQKFLNNEELDENAVNKISIDSKLLDGNSIKIENGSFRWSNVVDDPLILKNINLDIQQGSLIALVGMVGSGKSSILAALLGEMNKVHGNVSISGKIAYVPQTAWIMNVTLRENILFGQDFDENLYNRIIEACALKQDLDMLPAGDQTEIGEKGINLSGGQRQRVSLARALYSNADIYLLDDPLSACHSFEQRVLQLDSVTIKSTCILMSGSFFMAGCKLMGGLIRLAHDLAQLSGPMILKLVLNFFADSSKPIWLGIFYAILLSTCIFCQIVLLRSYFQCQFLVGLRFRSAITGLIYRKSLKLSNSSKQETTTGEIVNLMAIDASHFGEITTQMHILWSGPLLIIITLVLLYRQMQWSIIPGVVVLFIMIPINLFLQRMQKKLTYKQMIVKDQRIKTMSEILNGIKVIKLYAWEMAFIHSITRIRDKELGYIRQKAIVTAISNILWTFTPILVGIATFAAYILSSNENILTADKAFVSLALFHLLRGPLNQFPNVITSVIDARVSNKRIQKFLNNEELDENAVNKISIDSKLLDGNSIKIENGSFRWSNVVDDPLILKNINLEIQQGSLIALVGMVGSGKSSILAALLGEMNKVHGNVSISGKIAYVPQTAWIMNVTLRENILFGQDFDENLYNRVIEACALKQDLDMLPAGDQTEIGEKGINLSGGQRQRVSLARALYSNADIYLLDDPLSAVDAHVGAHIFKKVIGPKGLLNSKTRLLVTHGVSHLNKCNNIIVVSHGEIVDYGLYNDLMIRSKILQDFVHSVVTSDTEQYSRRPSTTESLASMHTTSAELIHNPSENDIQHDGSTVTTIIIEEEMKKIIQKETIQTGSVKLNIFSIYIYACKLTMVVLITLLFCLTTCASLSANIWLSKWTDKAKENNNTSSYNQIRDMSIYSTLGLMQGLFIFAMKLTVKLATYFAGRKLHWIILIGVLHAPMSFFDTTPIGRIINRFAKDIDTVDLALPAAFSQAFTILSVVVSTLIILIYGSWLAIIALIPLSILFGFIQRVYISSSRQLDRLDSVTRSSIYANFAETIQGLSSIRAYHAQQRFIDKSDRFVDRNISCHFASSVAQRWLGIRLEMIGNALVFFTVVIGVLMPHRMTAGTVGLMITLAMQITNIVNMLVRVSSDIETNTVSVERINEYAELKPEASWEIPETKPSSHWPNNGNIQIKNLSTQYRQNLPLVLKDLTIDIQPGEK</sequence>
<evidence type="ECO:0000256" key="5">
    <source>
        <dbReference type="ARBA" id="ARBA00022692"/>
    </source>
</evidence>
<keyword evidence="4" id="KW-0926">Vacuole</keyword>
<keyword evidence="5 13" id="KW-0812">Transmembrane</keyword>
<organism evidence="16 17">
    <name type="scientific">Adineta steineri</name>
    <dbReference type="NCBI Taxonomy" id="433720"/>
    <lineage>
        <taxon>Eukaryota</taxon>
        <taxon>Metazoa</taxon>
        <taxon>Spiralia</taxon>
        <taxon>Gnathifera</taxon>
        <taxon>Rotifera</taxon>
        <taxon>Eurotatoria</taxon>
        <taxon>Bdelloidea</taxon>
        <taxon>Adinetida</taxon>
        <taxon>Adinetidae</taxon>
        <taxon>Adineta</taxon>
    </lineage>
</organism>
<evidence type="ECO:0000256" key="7">
    <source>
        <dbReference type="ARBA" id="ARBA00022741"/>
    </source>
</evidence>
<feature type="transmembrane region" description="Helical" evidence="13">
    <location>
        <begin position="1310"/>
        <end position="1327"/>
    </location>
</feature>
<comment type="catalytic activity">
    <reaction evidence="12">
        <text>leukotriene C4(in) + ATP + H2O = leukotriene C4(out) + ADP + phosphate + H(+)</text>
        <dbReference type="Rhea" id="RHEA:38963"/>
        <dbReference type="ChEBI" id="CHEBI:15377"/>
        <dbReference type="ChEBI" id="CHEBI:15378"/>
        <dbReference type="ChEBI" id="CHEBI:30616"/>
        <dbReference type="ChEBI" id="CHEBI:43474"/>
        <dbReference type="ChEBI" id="CHEBI:57973"/>
        <dbReference type="ChEBI" id="CHEBI:456216"/>
    </reaction>
    <physiologicalReaction direction="left-to-right" evidence="12">
        <dbReference type="Rhea" id="RHEA:38964"/>
    </physiologicalReaction>
</comment>
<feature type="transmembrane region" description="Helical" evidence="13">
    <location>
        <begin position="1821"/>
        <end position="1846"/>
    </location>
</feature>
<feature type="transmembrane region" description="Helical" evidence="13">
    <location>
        <begin position="30"/>
        <end position="51"/>
    </location>
</feature>
<dbReference type="InterPro" id="IPR036640">
    <property type="entry name" value="ABC1_TM_sf"/>
</dbReference>
<dbReference type="GO" id="GO:0005774">
    <property type="term" value="C:vacuolar membrane"/>
    <property type="evidence" value="ECO:0007669"/>
    <property type="project" value="UniProtKB-SubCell"/>
</dbReference>
<dbReference type="SMART" id="SM00382">
    <property type="entry name" value="AAA"/>
    <property type="match status" value="2"/>
</dbReference>
<dbReference type="FunFam" id="1.20.1560.10:FF:000020">
    <property type="entry name" value="ABC metal ion transporter"/>
    <property type="match status" value="2"/>
</dbReference>
<reference evidence="16" key="1">
    <citation type="submission" date="2021-02" db="EMBL/GenBank/DDBJ databases">
        <authorList>
            <person name="Nowell W R."/>
        </authorList>
    </citation>
    <scope>NUCLEOTIDE SEQUENCE</scope>
</reference>
<evidence type="ECO:0000313" key="16">
    <source>
        <dbReference type="EMBL" id="CAF1140813.1"/>
    </source>
</evidence>
<feature type="transmembrane region" description="Helical" evidence="13">
    <location>
        <begin position="153"/>
        <end position="174"/>
    </location>
</feature>
<dbReference type="InterPro" id="IPR011527">
    <property type="entry name" value="ABC1_TM_dom"/>
</dbReference>
<dbReference type="InterPro" id="IPR056227">
    <property type="entry name" value="TMD0_ABC"/>
</dbReference>
<keyword evidence="9 13" id="KW-1133">Transmembrane helix</keyword>
<keyword evidence="10 13" id="KW-0472">Membrane</keyword>
<feature type="transmembrane region" description="Helical" evidence="13">
    <location>
        <begin position="1899"/>
        <end position="1915"/>
    </location>
</feature>
<dbReference type="GO" id="GO:0005524">
    <property type="term" value="F:ATP binding"/>
    <property type="evidence" value="ECO:0007669"/>
    <property type="project" value="UniProtKB-KW"/>
</dbReference>
<feature type="transmembrane region" description="Helical" evidence="13">
    <location>
        <begin position="1228"/>
        <end position="1249"/>
    </location>
</feature>
<feature type="transmembrane region" description="Helical" evidence="13">
    <location>
        <begin position="513"/>
        <end position="531"/>
    </location>
</feature>
<dbReference type="CDD" id="cd03250">
    <property type="entry name" value="ABCC_MRP_domain1"/>
    <property type="match status" value="2"/>
</dbReference>
<dbReference type="Pfam" id="PF00664">
    <property type="entry name" value="ABC_membrane"/>
    <property type="match status" value="4"/>
</dbReference>
<dbReference type="GO" id="GO:0000323">
    <property type="term" value="C:lytic vacuole"/>
    <property type="evidence" value="ECO:0007669"/>
    <property type="project" value="UniProtKB-ARBA"/>
</dbReference>
<feature type="domain" description="ABC transporter" evidence="14">
    <location>
        <begin position="1513"/>
        <end position="1739"/>
    </location>
</feature>
<keyword evidence="8" id="KW-0067">ATP-binding</keyword>
<dbReference type="FunFam" id="3.40.50.300:FF:000997">
    <property type="entry name" value="Multidrug resistance-associated protein 1"/>
    <property type="match status" value="2"/>
</dbReference>
<keyword evidence="7" id="KW-0547">Nucleotide-binding</keyword>
<dbReference type="CDD" id="cd18603">
    <property type="entry name" value="ABC_6TM_MRP1_2_3_6_D2_like"/>
    <property type="match status" value="1"/>
</dbReference>
<feature type="transmembrane region" description="Helical" evidence="13">
    <location>
        <begin position="1333"/>
        <end position="1351"/>
    </location>
</feature>
<evidence type="ECO:0000256" key="10">
    <source>
        <dbReference type="ARBA" id="ARBA00023136"/>
    </source>
</evidence>
<dbReference type="Pfam" id="PF00005">
    <property type="entry name" value="ABC_tran"/>
    <property type="match status" value="2"/>
</dbReference>
<keyword evidence="3" id="KW-0813">Transport</keyword>
<name>A0A814S2Y6_9BILA</name>
<evidence type="ECO:0000256" key="2">
    <source>
        <dbReference type="ARBA" id="ARBA00009726"/>
    </source>
</evidence>
<feature type="transmembrane region" description="Helical" evidence="13">
    <location>
        <begin position="125"/>
        <end position="147"/>
    </location>
</feature>
<evidence type="ECO:0000256" key="6">
    <source>
        <dbReference type="ARBA" id="ARBA00022737"/>
    </source>
</evidence>
<comment type="caution">
    <text evidence="16">The sequence shown here is derived from an EMBL/GenBank/DDBJ whole genome shotgun (WGS) entry which is preliminary data.</text>
</comment>
<dbReference type="GO" id="GO:0016887">
    <property type="term" value="F:ATP hydrolysis activity"/>
    <property type="evidence" value="ECO:0007669"/>
    <property type="project" value="InterPro"/>
</dbReference>
<dbReference type="Gene3D" id="1.20.1560.10">
    <property type="entry name" value="ABC transporter type 1, transmembrane domain"/>
    <property type="match status" value="4"/>
</dbReference>
<feature type="domain" description="ABC transmembrane type-1" evidence="15">
    <location>
        <begin position="686"/>
        <end position="968"/>
    </location>
</feature>
<feature type="domain" description="ABC transmembrane type-1" evidence="15">
    <location>
        <begin position="295"/>
        <end position="392"/>
    </location>
</feature>
<evidence type="ECO:0000259" key="14">
    <source>
        <dbReference type="PROSITE" id="PS50893"/>
    </source>
</evidence>
<feature type="domain" description="ABC transmembrane type-1" evidence="15">
    <location>
        <begin position="1194"/>
        <end position="1476"/>
    </location>
</feature>
<feature type="transmembrane region" description="Helical" evidence="13">
    <location>
        <begin position="329"/>
        <end position="354"/>
    </location>
</feature>
<dbReference type="PANTHER" id="PTHR24223:SF443">
    <property type="entry name" value="MULTIDRUG-RESISTANCE LIKE PROTEIN 1, ISOFORM I"/>
    <property type="match status" value="1"/>
</dbReference>
<feature type="transmembrane region" description="Helical" evidence="13">
    <location>
        <begin position="942"/>
        <end position="967"/>
    </location>
</feature>
<feature type="transmembrane region" description="Helical" evidence="13">
    <location>
        <begin position="1867"/>
        <end position="1887"/>
    </location>
</feature>
<dbReference type="InterPro" id="IPR027417">
    <property type="entry name" value="P-loop_NTPase"/>
</dbReference>